<dbReference type="OrthoDB" id="3261041at2"/>
<proteinExistence type="predicted"/>
<keyword evidence="1" id="KW-1133">Transmembrane helix</keyword>
<dbReference type="RefSeq" id="WP_152350923.1">
    <property type="nucleotide sequence ID" value="NZ_WBSN01000017.1"/>
</dbReference>
<evidence type="ECO:0000313" key="3">
    <source>
        <dbReference type="Proteomes" id="UP000469763"/>
    </source>
</evidence>
<evidence type="ECO:0000256" key="1">
    <source>
        <dbReference type="SAM" id="Phobius"/>
    </source>
</evidence>
<feature type="transmembrane region" description="Helical" evidence="1">
    <location>
        <begin position="395"/>
        <end position="416"/>
    </location>
</feature>
<dbReference type="AlphaFoldDB" id="A0A7K3TKJ8"/>
<keyword evidence="1" id="KW-0812">Transmembrane</keyword>
<feature type="transmembrane region" description="Helical" evidence="1">
    <location>
        <begin position="140"/>
        <end position="165"/>
    </location>
</feature>
<feature type="transmembrane region" description="Helical" evidence="1">
    <location>
        <begin position="509"/>
        <end position="530"/>
    </location>
</feature>
<feature type="transmembrane region" description="Helical" evidence="1">
    <location>
        <begin position="348"/>
        <end position="368"/>
    </location>
</feature>
<dbReference type="EMBL" id="WHZY01000017">
    <property type="protein sequence ID" value="NEG79150.1"/>
    <property type="molecule type" value="Genomic_DNA"/>
</dbReference>
<gene>
    <name evidence="2" type="ORF">GFD22_09250</name>
</gene>
<organism evidence="2 3">
    <name type="scientific">Bifidobacterium avesanii</name>
    <dbReference type="NCBI Taxonomy" id="1798157"/>
    <lineage>
        <taxon>Bacteria</taxon>
        <taxon>Bacillati</taxon>
        <taxon>Actinomycetota</taxon>
        <taxon>Actinomycetes</taxon>
        <taxon>Bifidobacteriales</taxon>
        <taxon>Bifidobacteriaceae</taxon>
        <taxon>Bifidobacterium</taxon>
    </lineage>
</organism>
<feature type="transmembrane region" description="Helical" evidence="1">
    <location>
        <begin position="251"/>
        <end position="273"/>
    </location>
</feature>
<name>A0A7K3TKJ8_9BIFI</name>
<evidence type="ECO:0000313" key="2">
    <source>
        <dbReference type="EMBL" id="NEG79150.1"/>
    </source>
</evidence>
<feature type="transmembrane region" description="Helical" evidence="1">
    <location>
        <begin position="325"/>
        <end position="342"/>
    </location>
</feature>
<feature type="transmembrane region" description="Helical" evidence="1">
    <location>
        <begin position="62"/>
        <end position="83"/>
    </location>
</feature>
<feature type="transmembrane region" description="Helical" evidence="1">
    <location>
        <begin position="177"/>
        <end position="196"/>
    </location>
</feature>
<feature type="transmembrane region" description="Helical" evidence="1">
    <location>
        <begin position="475"/>
        <end position="503"/>
    </location>
</feature>
<feature type="transmembrane region" description="Helical" evidence="1">
    <location>
        <begin position="104"/>
        <end position="128"/>
    </location>
</feature>
<comment type="caution">
    <text evidence="2">The sequence shown here is derived from an EMBL/GenBank/DDBJ whole genome shotgun (WGS) entry which is preliminary data.</text>
</comment>
<feature type="transmembrane region" description="Helical" evidence="1">
    <location>
        <begin position="27"/>
        <end position="50"/>
    </location>
</feature>
<keyword evidence="3" id="KW-1185">Reference proteome</keyword>
<dbReference type="Proteomes" id="UP000469763">
    <property type="component" value="Unassembled WGS sequence"/>
</dbReference>
<reference evidence="2 3" key="1">
    <citation type="submission" date="2019-10" db="EMBL/GenBank/DDBJ databases">
        <title>Bifidobacterium from non-human primates.</title>
        <authorList>
            <person name="Modesto M."/>
        </authorList>
    </citation>
    <scope>NUCLEOTIDE SEQUENCE [LARGE SCALE GENOMIC DNA]</scope>
    <source>
        <strain evidence="2 3">TREC</strain>
    </source>
</reference>
<keyword evidence="1" id="KW-0472">Membrane</keyword>
<accession>A0A7K3TKJ8</accession>
<protein>
    <submittedName>
        <fullName evidence="2">ABC transporter permease</fullName>
    </submittedName>
</protein>
<feature type="transmembrane region" description="Helical" evidence="1">
    <location>
        <begin position="436"/>
        <end position="454"/>
    </location>
</feature>
<sequence length="554" mass="57037">MSAVATIVRLRWALTIAAMRKSSAQTVGYVIGIVMGLGAVAFVAALAFALGSHRADPGQFHAATVLTGGFLMISVIMVQVLYLGQGSTLSPAKFALYGIPDRDLGLGLLAAGLAGLPSIMGTVALLLWSAAFRSFGPAAVIAQLVAAPLAILTAMSLSKLVISAATTLVRSTRGRNAFYIIAVLGFVLICQIPSLVANGTIGATNMVGSPAYGVHGVADIEFGSLSGTAAVFAWTPFGAAFQLPFDVMTGAWGALAARVAIIAATVALCFLGVTACLRRDRLTVGAAAQTVTVKGLGAFGHTADSPSGAVCARLFTYLKRDPRQTVLFAMPILFVALMAIQAHGMNDIVWTGLLMSGWFMFIAEGNGLSYDGRGYAMEVIAGASGFDDRRGRVRLLAGIATAYLLVLAAAILAFTGDWRGGTGLAVGLTFTLGSLGLAYAALGMAEVVSVVLMYPVPSIDKPFSSPQGRAMAQGFFPLVQMLGTPLLFLPGGVIVAVLGFTGALADGRFWLIGPVALANGLAALALGTWLGGKLLDARSLSVLHTLDGFASLQK</sequence>